<dbReference type="EMBL" id="CAMXCT010003524">
    <property type="protein sequence ID" value="CAI4004913.1"/>
    <property type="molecule type" value="Genomic_DNA"/>
</dbReference>
<evidence type="ECO:0000313" key="4">
    <source>
        <dbReference type="Proteomes" id="UP001152797"/>
    </source>
</evidence>
<protein>
    <submittedName>
        <fullName evidence="2">Uncharacterized protein</fullName>
    </submittedName>
</protein>
<evidence type="ECO:0000313" key="2">
    <source>
        <dbReference type="EMBL" id="CAI4004913.1"/>
    </source>
</evidence>
<sequence length="242" mass="27227">MTSSSSSGSSSSSSEDEEEAASEINPQKRKFLEKNIKCERKVAEKVAHFISRNMPGRTYGAPISRRRIYLLMIQESVMTEEAAQQDLSDYIEAKLKAMHFKSSKVRWIDLLLPKQHSAIQKDMKKRSLLRKRAARKPMDFRAKWVKGHTKWAKDNQAVDLLLAQRGQLSIVNTSQSLHQMPYLNSDDEDLMPNGKFLSTTAGRYLIGKEVLHSLAGNAMAMRAVLPLICSALSACEPTKLAM</sequence>
<dbReference type="EMBL" id="CAMXCT030003524">
    <property type="protein sequence ID" value="CAL4792225.1"/>
    <property type="molecule type" value="Genomic_DNA"/>
</dbReference>
<dbReference type="AlphaFoldDB" id="A0A9P1D5Y4"/>
<dbReference type="Proteomes" id="UP001152797">
    <property type="component" value="Unassembled WGS sequence"/>
</dbReference>
<comment type="caution">
    <text evidence="2">The sequence shown here is derived from an EMBL/GenBank/DDBJ whole genome shotgun (WGS) entry which is preliminary data.</text>
</comment>
<keyword evidence="4" id="KW-1185">Reference proteome</keyword>
<evidence type="ECO:0000256" key="1">
    <source>
        <dbReference type="SAM" id="MobiDB-lite"/>
    </source>
</evidence>
<accession>A0A9P1D5Y4</accession>
<organism evidence="2">
    <name type="scientific">Cladocopium goreaui</name>
    <dbReference type="NCBI Taxonomy" id="2562237"/>
    <lineage>
        <taxon>Eukaryota</taxon>
        <taxon>Sar</taxon>
        <taxon>Alveolata</taxon>
        <taxon>Dinophyceae</taxon>
        <taxon>Suessiales</taxon>
        <taxon>Symbiodiniaceae</taxon>
        <taxon>Cladocopium</taxon>
    </lineage>
</organism>
<proteinExistence type="predicted"/>
<feature type="compositionally biased region" description="Low complexity" evidence="1">
    <location>
        <begin position="1"/>
        <end position="13"/>
    </location>
</feature>
<gene>
    <name evidence="2" type="ORF">C1SCF055_LOCUS30677</name>
</gene>
<evidence type="ECO:0000313" key="3">
    <source>
        <dbReference type="EMBL" id="CAL1158288.1"/>
    </source>
</evidence>
<feature type="region of interest" description="Disordered" evidence="1">
    <location>
        <begin position="1"/>
        <end position="26"/>
    </location>
</feature>
<name>A0A9P1D5Y4_9DINO</name>
<reference evidence="2" key="1">
    <citation type="submission" date="2022-10" db="EMBL/GenBank/DDBJ databases">
        <authorList>
            <person name="Chen Y."/>
            <person name="Dougan E. K."/>
            <person name="Chan C."/>
            <person name="Rhodes N."/>
            <person name="Thang M."/>
        </authorList>
    </citation>
    <scope>NUCLEOTIDE SEQUENCE</scope>
</reference>
<reference evidence="3" key="2">
    <citation type="submission" date="2024-04" db="EMBL/GenBank/DDBJ databases">
        <authorList>
            <person name="Chen Y."/>
            <person name="Shah S."/>
            <person name="Dougan E. K."/>
            <person name="Thang M."/>
            <person name="Chan C."/>
        </authorList>
    </citation>
    <scope>NUCLEOTIDE SEQUENCE [LARGE SCALE GENOMIC DNA]</scope>
</reference>
<dbReference type="EMBL" id="CAMXCT020003524">
    <property type="protein sequence ID" value="CAL1158288.1"/>
    <property type="molecule type" value="Genomic_DNA"/>
</dbReference>